<dbReference type="InterPro" id="IPR046335">
    <property type="entry name" value="LacI/GalR-like_sensor"/>
</dbReference>
<evidence type="ECO:0000256" key="1">
    <source>
        <dbReference type="ARBA" id="ARBA00023015"/>
    </source>
</evidence>
<dbReference type="InterPro" id="IPR010982">
    <property type="entry name" value="Lambda_DNA-bd_dom_sf"/>
</dbReference>
<dbReference type="EMBL" id="PRKZ01000001">
    <property type="protein sequence ID" value="RAW52126.1"/>
    <property type="molecule type" value="Genomic_DNA"/>
</dbReference>
<protein>
    <submittedName>
        <fullName evidence="5">LacI family transcriptional regulator</fullName>
    </submittedName>
</protein>
<evidence type="ECO:0000256" key="3">
    <source>
        <dbReference type="ARBA" id="ARBA00023163"/>
    </source>
</evidence>
<reference evidence="5 6" key="1">
    <citation type="submission" date="2018-02" db="EMBL/GenBank/DDBJ databases">
        <title>Complete genome sequencing of Faecalibacterium prausnitzii strains isolated from the human gut.</title>
        <authorList>
            <person name="Fitzgerald B.C."/>
            <person name="Shkoporov A.N."/>
            <person name="Ross P.R."/>
            <person name="Hill C."/>
        </authorList>
    </citation>
    <scope>NUCLEOTIDE SEQUENCE [LARGE SCALE GENOMIC DNA]</scope>
    <source>
        <strain evidence="5 6">APC942/8-14-2</strain>
    </source>
</reference>
<dbReference type="SUPFAM" id="SSF53822">
    <property type="entry name" value="Periplasmic binding protein-like I"/>
    <property type="match status" value="1"/>
</dbReference>
<evidence type="ECO:0000256" key="2">
    <source>
        <dbReference type="ARBA" id="ARBA00023125"/>
    </source>
</evidence>
<dbReference type="SUPFAM" id="SSF47413">
    <property type="entry name" value="lambda repressor-like DNA-binding domains"/>
    <property type="match status" value="1"/>
</dbReference>
<dbReference type="Gene3D" id="3.40.50.2300">
    <property type="match status" value="2"/>
</dbReference>
<keyword evidence="1" id="KW-0805">Transcription regulation</keyword>
<dbReference type="InterPro" id="IPR000843">
    <property type="entry name" value="HTH_LacI"/>
</dbReference>
<dbReference type="Gene3D" id="1.10.260.40">
    <property type="entry name" value="lambda repressor-like DNA-binding domains"/>
    <property type="match status" value="1"/>
</dbReference>
<dbReference type="GO" id="GO:0003700">
    <property type="term" value="F:DNA-binding transcription factor activity"/>
    <property type="evidence" value="ECO:0007669"/>
    <property type="project" value="TreeGrafter"/>
</dbReference>
<feature type="domain" description="HTH lacI-type" evidence="4">
    <location>
        <begin position="4"/>
        <end position="58"/>
    </location>
</feature>
<dbReference type="GO" id="GO:0000976">
    <property type="term" value="F:transcription cis-regulatory region binding"/>
    <property type="evidence" value="ECO:0007669"/>
    <property type="project" value="TreeGrafter"/>
</dbReference>
<dbReference type="Pfam" id="PF00356">
    <property type="entry name" value="LacI"/>
    <property type="match status" value="1"/>
</dbReference>
<dbReference type="PANTHER" id="PTHR30146">
    <property type="entry name" value="LACI-RELATED TRANSCRIPTIONAL REPRESSOR"/>
    <property type="match status" value="1"/>
</dbReference>
<comment type="caution">
    <text evidence="5">The sequence shown here is derived from an EMBL/GenBank/DDBJ whole genome shotgun (WGS) entry which is preliminary data.</text>
</comment>
<dbReference type="PANTHER" id="PTHR30146:SF109">
    <property type="entry name" value="HTH-TYPE TRANSCRIPTIONAL REGULATOR GALS"/>
    <property type="match status" value="1"/>
</dbReference>
<dbReference type="CDD" id="cd06267">
    <property type="entry name" value="PBP1_LacI_sugar_binding-like"/>
    <property type="match status" value="1"/>
</dbReference>
<dbReference type="AlphaFoldDB" id="A0A329TU16"/>
<evidence type="ECO:0000313" key="6">
    <source>
        <dbReference type="Proteomes" id="UP000251634"/>
    </source>
</evidence>
<dbReference type="InterPro" id="IPR028082">
    <property type="entry name" value="Peripla_BP_I"/>
</dbReference>
<evidence type="ECO:0000313" key="5">
    <source>
        <dbReference type="EMBL" id="RAW52126.1"/>
    </source>
</evidence>
<name>A0A329TU16_9FIRM</name>
<proteinExistence type="predicted"/>
<dbReference type="SMART" id="SM00354">
    <property type="entry name" value="HTH_LACI"/>
    <property type="match status" value="1"/>
</dbReference>
<dbReference type="CDD" id="cd01392">
    <property type="entry name" value="HTH_LacI"/>
    <property type="match status" value="1"/>
</dbReference>
<dbReference type="Pfam" id="PF13377">
    <property type="entry name" value="Peripla_BP_3"/>
    <property type="match status" value="1"/>
</dbReference>
<gene>
    <name evidence="5" type="ORF">C4N25_01545</name>
</gene>
<evidence type="ECO:0000259" key="4">
    <source>
        <dbReference type="PROSITE" id="PS50932"/>
    </source>
</evidence>
<dbReference type="RefSeq" id="WP_112114719.1">
    <property type="nucleotide sequence ID" value="NZ_PRKZ01000001.1"/>
</dbReference>
<keyword evidence="2" id="KW-0238">DNA-binding</keyword>
<accession>A0A329TU16</accession>
<keyword evidence="3" id="KW-0804">Transcription</keyword>
<organism evidence="5 6">
    <name type="scientific">Faecalibacterium prausnitzii</name>
    <dbReference type="NCBI Taxonomy" id="853"/>
    <lineage>
        <taxon>Bacteria</taxon>
        <taxon>Bacillati</taxon>
        <taxon>Bacillota</taxon>
        <taxon>Clostridia</taxon>
        <taxon>Eubacteriales</taxon>
        <taxon>Oscillospiraceae</taxon>
        <taxon>Faecalibacterium</taxon>
    </lineage>
</organism>
<sequence length="339" mass="36989">MPNLTIKDIARISGCSVSTISRVINDRPDVRPETKEHVLKVMREAGFVPNTNARQLKIQQSRSVVFVIKGTRNLFFSDFLVQLQRAATLYGYNGIISYIDENANEIDAAEKILREIKPKGIIFLGGSVANFQNGFSSISVPAVLATLVSDELHFPNLSMVGVDDRAAAHTAVAHLIAQGHSKIAVLGGPATSFPSRMRRLGAQDAMEQAGLTFDDRLYGLSNYDFESAYHAMNSLLARRAEFTALFAMSDVIAFGAIRALVSAGFRVPQDVSVIGFDGITMSRYCVPVMTTIVQPSEQIALQSIELLINQIEHGAPAQTITLQPELQQGESVCPCRHPL</sequence>
<dbReference type="PROSITE" id="PS50932">
    <property type="entry name" value="HTH_LACI_2"/>
    <property type="match status" value="1"/>
</dbReference>
<dbReference type="Proteomes" id="UP000251634">
    <property type="component" value="Unassembled WGS sequence"/>
</dbReference>